<comment type="caution">
    <text evidence="3">The sequence shown here is derived from an EMBL/GenBank/DDBJ whole genome shotgun (WGS) entry which is preliminary data.</text>
</comment>
<keyword evidence="4" id="KW-1185">Reference proteome</keyword>
<name>A0A5N0ECQ7_9NOCA</name>
<evidence type="ECO:0000313" key="3">
    <source>
        <dbReference type="EMBL" id="KAA8885994.1"/>
    </source>
</evidence>
<dbReference type="RefSeq" id="WP_150404569.1">
    <property type="nucleotide sequence ID" value="NZ_VXLC01000014.1"/>
</dbReference>
<dbReference type="AlphaFoldDB" id="A0A5N0ECQ7"/>
<dbReference type="Proteomes" id="UP000323876">
    <property type="component" value="Unassembled WGS sequence"/>
</dbReference>
<evidence type="ECO:0000256" key="1">
    <source>
        <dbReference type="SAM" id="MobiDB-lite"/>
    </source>
</evidence>
<keyword evidence="2" id="KW-0732">Signal</keyword>
<proteinExistence type="predicted"/>
<feature type="chain" id="PRO_5024369328" evidence="2">
    <location>
        <begin position="25"/>
        <end position="93"/>
    </location>
</feature>
<feature type="signal peptide" evidence="2">
    <location>
        <begin position="1"/>
        <end position="24"/>
    </location>
</feature>
<sequence>MTSLILGVLAATALALIEFGPHQAATRQSTRTNRAAAHGIAGDFVRGSREGARQALPEHRQSTRTNRAAAHGIAGDFARGSRKGARLARREGR</sequence>
<gene>
    <name evidence="3" type="ORF">F3087_25570</name>
</gene>
<organism evidence="3 4">
    <name type="scientific">Nocardia colli</name>
    <dbReference type="NCBI Taxonomy" id="2545717"/>
    <lineage>
        <taxon>Bacteria</taxon>
        <taxon>Bacillati</taxon>
        <taxon>Actinomycetota</taxon>
        <taxon>Actinomycetes</taxon>
        <taxon>Mycobacteriales</taxon>
        <taxon>Nocardiaceae</taxon>
        <taxon>Nocardia</taxon>
    </lineage>
</organism>
<reference evidence="3 4" key="1">
    <citation type="submission" date="2019-09" db="EMBL/GenBank/DDBJ databases">
        <authorList>
            <person name="Wang X."/>
        </authorList>
    </citation>
    <scope>NUCLEOTIDE SEQUENCE [LARGE SCALE GENOMIC DNA]</scope>
    <source>
        <strain evidence="3 4">CICC 11023</strain>
    </source>
</reference>
<evidence type="ECO:0000313" key="4">
    <source>
        <dbReference type="Proteomes" id="UP000323876"/>
    </source>
</evidence>
<feature type="compositionally biased region" description="Basic and acidic residues" evidence="1">
    <location>
        <begin position="49"/>
        <end position="61"/>
    </location>
</feature>
<accession>A0A5N0ECQ7</accession>
<dbReference type="EMBL" id="VXLC01000014">
    <property type="protein sequence ID" value="KAA8885994.1"/>
    <property type="molecule type" value="Genomic_DNA"/>
</dbReference>
<evidence type="ECO:0000256" key="2">
    <source>
        <dbReference type="SAM" id="SignalP"/>
    </source>
</evidence>
<protein>
    <submittedName>
        <fullName evidence="3">Uncharacterized protein</fullName>
    </submittedName>
</protein>
<feature type="region of interest" description="Disordered" evidence="1">
    <location>
        <begin position="49"/>
        <end position="93"/>
    </location>
</feature>